<comment type="caution">
    <text evidence="2">The sequence shown here is derived from an EMBL/GenBank/DDBJ whole genome shotgun (WGS) entry which is preliminary data.</text>
</comment>
<sequence length="101" mass="11709">MYGNCSHSNVNTVFVYRYISIIHRNMHKLLTRITQKCQTNIITFLLLIYITSPLVISSNSDSSKSWTFVVQFMETKLLSNVCYFFNNSFICTGRCASNFNN</sequence>
<accession>A0AAW0YMX5</accession>
<keyword evidence="3" id="KW-1185">Reference proteome</keyword>
<evidence type="ECO:0000256" key="1">
    <source>
        <dbReference type="SAM" id="Phobius"/>
    </source>
</evidence>
<name>A0AAW0YMX5_CHEQU</name>
<dbReference type="Proteomes" id="UP001445076">
    <property type="component" value="Unassembled WGS sequence"/>
</dbReference>
<evidence type="ECO:0000313" key="3">
    <source>
        <dbReference type="Proteomes" id="UP001445076"/>
    </source>
</evidence>
<feature type="transmembrane region" description="Helical" evidence="1">
    <location>
        <begin position="37"/>
        <end position="56"/>
    </location>
</feature>
<gene>
    <name evidence="2" type="ORF">OTU49_002332</name>
</gene>
<organism evidence="2 3">
    <name type="scientific">Cherax quadricarinatus</name>
    <name type="common">Australian red claw crayfish</name>
    <dbReference type="NCBI Taxonomy" id="27406"/>
    <lineage>
        <taxon>Eukaryota</taxon>
        <taxon>Metazoa</taxon>
        <taxon>Ecdysozoa</taxon>
        <taxon>Arthropoda</taxon>
        <taxon>Crustacea</taxon>
        <taxon>Multicrustacea</taxon>
        <taxon>Malacostraca</taxon>
        <taxon>Eumalacostraca</taxon>
        <taxon>Eucarida</taxon>
        <taxon>Decapoda</taxon>
        <taxon>Pleocyemata</taxon>
        <taxon>Astacidea</taxon>
        <taxon>Parastacoidea</taxon>
        <taxon>Parastacidae</taxon>
        <taxon>Cherax</taxon>
    </lineage>
</organism>
<protein>
    <submittedName>
        <fullName evidence="2">Uncharacterized protein</fullName>
    </submittedName>
</protein>
<reference evidence="2 3" key="1">
    <citation type="journal article" date="2024" name="BMC Genomics">
        <title>Genome assembly of redclaw crayfish (Cherax quadricarinatus) provides insights into its immune adaptation and hypoxia tolerance.</title>
        <authorList>
            <person name="Liu Z."/>
            <person name="Zheng J."/>
            <person name="Li H."/>
            <person name="Fang K."/>
            <person name="Wang S."/>
            <person name="He J."/>
            <person name="Zhou D."/>
            <person name="Weng S."/>
            <person name="Chi M."/>
            <person name="Gu Z."/>
            <person name="He J."/>
            <person name="Li F."/>
            <person name="Wang M."/>
        </authorList>
    </citation>
    <scope>NUCLEOTIDE SEQUENCE [LARGE SCALE GENOMIC DNA]</scope>
    <source>
        <strain evidence="2">ZL_2023a</strain>
    </source>
</reference>
<keyword evidence="1" id="KW-0472">Membrane</keyword>
<dbReference type="EMBL" id="JARKIK010000003">
    <property type="protein sequence ID" value="KAK8753068.1"/>
    <property type="molecule type" value="Genomic_DNA"/>
</dbReference>
<keyword evidence="1" id="KW-1133">Transmembrane helix</keyword>
<dbReference type="AlphaFoldDB" id="A0AAW0YMX5"/>
<keyword evidence="1" id="KW-0812">Transmembrane</keyword>
<proteinExistence type="predicted"/>
<evidence type="ECO:0000313" key="2">
    <source>
        <dbReference type="EMBL" id="KAK8753068.1"/>
    </source>
</evidence>